<dbReference type="SUPFAM" id="SSF53850">
    <property type="entry name" value="Periplasmic binding protein-like II"/>
    <property type="match status" value="1"/>
</dbReference>
<evidence type="ECO:0000256" key="2">
    <source>
        <dbReference type="SAM" id="SignalP"/>
    </source>
</evidence>
<keyword evidence="2" id="KW-0732">Signal</keyword>
<dbReference type="HOGENOM" id="CLU_045683_0_2_5"/>
<evidence type="ECO:0000313" key="3">
    <source>
        <dbReference type="EMBL" id="EFH09926.1"/>
    </source>
</evidence>
<dbReference type="Proteomes" id="UP000005324">
    <property type="component" value="Unassembled WGS sequence"/>
</dbReference>
<evidence type="ECO:0000313" key="4">
    <source>
        <dbReference type="Proteomes" id="UP000005324"/>
    </source>
</evidence>
<dbReference type="EMBL" id="ADVL01000722">
    <property type="protein sequence ID" value="EFH09926.1"/>
    <property type="molecule type" value="Genomic_DNA"/>
</dbReference>
<comment type="caution">
    <text evidence="3">The sequence shown here is derived from an EMBL/GenBank/DDBJ whole genome shotgun (WGS) entry which is preliminary data.</text>
</comment>
<comment type="similarity">
    <text evidence="1">Belongs to the UPF0065 (bug) family.</text>
</comment>
<dbReference type="InterPro" id="IPR005064">
    <property type="entry name" value="BUG"/>
</dbReference>
<accession>D5RS00</accession>
<protein>
    <submittedName>
        <fullName evidence="3">Tat pathway signal sequence domain protein</fullName>
    </submittedName>
</protein>
<gene>
    <name evidence="3" type="ORF">HMPREF0731_3862</name>
</gene>
<feature type="chain" id="PRO_5003075667" evidence="2">
    <location>
        <begin position="29"/>
        <end position="329"/>
    </location>
</feature>
<dbReference type="Gene3D" id="3.40.190.150">
    <property type="entry name" value="Bordetella uptake gene, domain 1"/>
    <property type="match status" value="1"/>
</dbReference>
<dbReference type="InterPro" id="IPR042100">
    <property type="entry name" value="Bug_dom1"/>
</dbReference>
<proteinExistence type="inferred from homology"/>
<feature type="signal peptide" evidence="2">
    <location>
        <begin position="1"/>
        <end position="28"/>
    </location>
</feature>
<organism evidence="3 4">
    <name type="scientific">Pseudoroseomonas cervicalis ATCC 49957</name>
    <dbReference type="NCBI Taxonomy" id="525371"/>
    <lineage>
        <taxon>Bacteria</taxon>
        <taxon>Pseudomonadati</taxon>
        <taxon>Pseudomonadota</taxon>
        <taxon>Alphaproteobacteria</taxon>
        <taxon>Acetobacterales</taxon>
        <taxon>Roseomonadaceae</taxon>
        <taxon>Roseomonas</taxon>
    </lineage>
</organism>
<name>D5RS00_9PROT</name>
<reference evidence="3 4" key="1">
    <citation type="submission" date="2010-04" db="EMBL/GenBank/DDBJ databases">
        <authorList>
            <person name="Qin X."/>
            <person name="Bachman B."/>
            <person name="Battles P."/>
            <person name="Bell A."/>
            <person name="Bess C."/>
            <person name="Bickham C."/>
            <person name="Chaboub L."/>
            <person name="Chen D."/>
            <person name="Coyle M."/>
            <person name="Deiros D.R."/>
            <person name="Dinh H."/>
            <person name="Forbes L."/>
            <person name="Fowler G."/>
            <person name="Francisco L."/>
            <person name="Fu Q."/>
            <person name="Gubbala S."/>
            <person name="Hale W."/>
            <person name="Han Y."/>
            <person name="Hemphill L."/>
            <person name="Highlander S.K."/>
            <person name="Hirani K."/>
            <person name="Hogues M."/>
            <person name="Jackson L."/>
            <person name="Jakkamsetti A."/>
            <person name="Javaid M."/>
            <person name="Jiang H."/>
            <person name="Korchina V."/>
            <person name="Kovar C."/>
            <person name="Lara F."/>
            <person name="Lee S."/>
            <person name="Mata R."/>
            <person name="Mathew T."/>
            <person name="Moen C."/>
            <person name="Morales K."/>
            <person name="Munidasa M."/>
            <person name="Nazareth L."/>
            <person name="Ngo R."/>
            <person name="Nguyen L."/>
            <person name="Okwuonu G."/>
            <person name="Ongeri F."/>
            <person name="Patil S."/>
            <person name="Petrosino J."/>
            <person name="Pham C."/>
            <person name="Pham P."/>
            <person name="Pu L.-L."/>
            <person name="Puazo M."/>
            <person name="Raj R."/>
            <person name="Reid J."/>
            <person name="Rouhana J."/>
            <person name="Saada N."/>
            <person name="Shang Y."/>
            <person name="Simmons D."/>
            <person name="Thornton R."/>
            <person name="Warren J."/>
            <person name="Weissenberger G."/>
            <person name="Zhang J."/>
            <person name="Zhang L."/>
            <person name="Zhou C."/>
            <person name="Zhu D."/>
            <person name="Muzny D."/>
            <person name="Worley K."/>
            <person name="Gibbs R."/>
        </authorList>
    </citation>
    <scope>NUCLEOTIDE SEQUENCE [LARGE SCALE GENOMIC DNA]</scope>
    <source>
        <strain evidence="3 4">ATCC 49957</strain>
    </source>
</reference>
<dbReference type="AlphaFoldDB" id="D5RS00"/>
<dbReference type="PANTHER" id="PTHR42928">
    <property type="entry name" value="TRICARBOXYLATE-BINDING PROTEIN"/>
    <property type="match status" value="1"/>
</dbReference>
<keyword evidence="4" id="KW-1185">Reference proteome</keyword>
<dbReference type="PANTHER" id="PTHR42928:SF5">
    <property type="entry name" value="BLR1237 PROTEIN"/>
    <property type="match status" value="1"/>
</dbReference>
<dbReference type="Pfam" id="PF03401">
    <property type="entry name" value="TctC"/>
    <property type="match status" value="1"/>
</dbReference>
<dbReference type="PIRSF" id="PIRSF017082">
    <property type="entry name" value="YflP"/>
    <property type="match status" value="1"/>
</dbReference>
<evidence type="ECO:0000256" key="1">
    <source>
        <dbReference type="ARBA" id="ARBA00006987"/>
    </source>
</evidence>
<dbReference type="Gene3D" id="3.40.190.10">
    <property type="entry name" value="Periplasmic binding protein-like II"/>
    <property type="match status" value="1"/>
</dbReference>
<sequence length="329" mass="33783">MPMSRLTRRALPGLALGLAALGTRPALAQGSWAPSRPVRMIAPYAPGGGADITARLLAPPMSRALGQPVIVENRPGAGGSIGAAEVARSPADGHTVMLDALAHVSNPAVLPNLPFDYATAFAPISQVTLLPQILIVPRNSPHRDLAALLAAAKARPGQLAYGSSGNATAAHLASVSLLRRAGADMVHVPYRGGGQALQDLMAGQVEFVFATVSSSAALARDGQVRALGVSTAQRLAALPQVPTIAEQGFPGYELNEWNGFYAPAGTPAPALAALQAALLAALRDPMVAERLEAMGALAIGSDPAAFAAFLRQQRESMATLIREAGVTID</sequence>